<keyword evidence="1 2" id="KW-0238">DNA-binding</keyword>
<feature type="DNA-binding region" description="H-T-H motif" evidence="2">
    <location>
        <begin position="29"/>
        <end position="48"/>
    </location>
</feature>
<keyword evidence="6" id="KW-1185">Reference proteome</keyword>
<evidence type="ECO:0000256" key="2">
    <source>
        <dbReference type="PROSITE-ProRule" id="PRU00335"/>
    </source>
</evidence>
<dbReference type="PROSITE" id="PS50977">
    <property type="entry name" value="HTH_TETR_2"/>
    <property type="match status" value="1"/>
</dbReference>
<accession>A0A2H1J819</accession>
<dbReference type="InterPro" id="IPR036271">
    <property type="entry name" value="Tet_transcr_reg_TetR-rel_C_sf"/>
</dbReference>
<dbReference type="Pfam" id="PF17937">
    <property type="entry name" value="TetR_C_28"/>
    <property type="match status" value="1"/>
</dbReference>
<dbReference type="Pfam" id="PF00440">
    <property type="entry name" value="TetR_N"/>
    <property type="match status" value="1"/>
</dbReference>
<feature type="region of interest" description="Disordered" evidence="3">
    <location>
        <begin position="186"/>
        <end position="213"/>
    </location>
</feature>
<protein>
    <submittedName>
        <fullName evidence="5">Transcriptional regulator, TetR family</fullName>
    </submittedName>
</protein>
<evidence type="ECO:0000313" key="6">
    <source>
        <dbReference type="Proteomes" id="UP000234382"/>
    </source>
</evidence>
<evidence type="ECO:0000259" key="4">
    <source>
        <dbReference type="PROSITE" id="PS50977"/>
    </source>
</evidence>
<reference evidence="6" key="1">
    <citation type="submission" date="2017-03" db="EMBL/GenBank/DDBJ databases">
        <authorList>
            <person name="Monnet C."/>
        </authorList>
    </citation>
    <scope>NUCLEOTIDE SEQUENCE [LARGE SCALE GENOMIC DNA]</scope>
    <source>
        <strain evidence="6">ATCC 49514</strain>
    </source>
</reference>
<dbReference type="InterPro" id="IPR009057">
    <property type="entry name" value="Homeodomain-like_sf"/>
</dbReference>
<feature type="domain" description="HTH tetR-type" evidence="4">
    <location>
        <begin position="3"/>
        <end position="66"/>
    </location>
</feature>
<dbReference type="AlphaFoldDB" id="A0A2H1J819"/>
<dbReference type="GO" id="GO:0003677">
    <property type="term" value="F:DNA binding"/>
    <property type="evidence" value="ECO:0007669"/>
    <property type="project" value="UniProtKB-UniRule"/>
</dbReference>
<dbReference type="Proteomes" id="UP000234382">
    <property type="component" value="Unassembled WGS sequence"/>
</dbReference>
<dbReference type="InterPro" id="IPR041479">
    <property type="entry name" value="TetR_CgmR_C"/>
</dbReference>
<sequence>MTNDGRTRILKAAKALAESHDSVQGVTISLGSVAQQAGLTKPGLMYHFPSKEALMLGLVGHAAEDWAQRLRAHTGRASEDLTSFERYRAYVTVATTAEVSRADYWIFSDALYHPKLSRAWSEHLGPWFDTAGLDPRAVSLLTAARFCADGAWMSEATGVFPSDDLAAVCRHALALIDAAEATSDAAEVAGAPAETTSDAAEGTSNVTETEVSE</sequence>
<evidence type="ECO:0000256" key="3">
    <source>
        <dbReference type="SAM" id="MobiDB-lite"/>
    </source>
</evidence>
<dbReference type="SUPFAM" id="SSF46689">
    <property type="entry name" value="Homeodomain-like"/>
    <property type="match status" value="1"/>
</dbReference>
<feature type="compositionally biased region" description="Polar residues" evidence="3">
    <location>
        <begin position="194"/>
        <end position="213"/>
    </location>
</feature>
<dbReference type="Gene3D" id="1.10.357.10">
    <property type="entry name" value="Tetracycline Repressor, domain 2"/>
    <property type="match status" value="1"/>
</dbReference>
<name>A0A2H1J819_9MICO</name>
<evidence type="ECO:0000313" key="5">
    <source>
        <dbReference type="EMBL" id="SMX83511.1"/>
    </source>
</evidence>
<dbReference type="InterPro" id="IPR001647">
    <property type="entry name" value="HTH_TetR"/>
</dbReference>
<dbReference type="SUPFAM" id="SSF48498">
    <property type="entry name" value="Tetracyclin repressor-like, C-terminal domain"/>
    <property type="match status" value="1"/>
</dbReference>
<dbReference type="RefSeq" id="WP_101546091.1">
    <property type="nucleotide sequence ID" value="NZ_FXYX01000010.1"/>
</dbReference>
<organism evidence="5 6">
    <name type="scientific">Brevibacterium iodinum ATCC 49514</name>
    <dbReference type="NCBI Taxonomy" id="1255616"/>
    <lineage>
        <taxon>Bacteria</taxon>
        <taxon>Bacillati</taxon>
        <taxon>Actinomycetota</taxon>
        <taxon>Actinomycetes</taxon>
        <taxon>Micrococcales</taxon>
        <taxon>Brevibacteriaceae</taxon>
        <taxon>Brevibacterium</taxon>
    </lineage>
</organism>
<dbReference type="EMBL" id="FXYX01000010">
    <property type="protein sequence ID" value="SMX83511.1"/>
    <property type="molecule type" value="Genomic_DNA"/>
</dbReference>
<gene>
    <name evidence="5" type="ORF">BI49514_01709</name>
</gene>
<evidence type="ECO:0000256" key="1">
    <source>
        <dbReference type="ARBA" id="ARBA00023125"/>
    </source>
</evidence>
<proteinExistence type="predicted"/>